<comment type="caution">
    <text evidence="1">The sequence shown here is derived from an EMBL/GenBank/DDBJ whole genome shotgun (WGS) entry which is preliminary data.</text>
</comment>
<name>A0AAN8S3M2_POLSC</name>
<reference evidence="1 2" key="1">
    <citation type="submission" date="2023-10" db="EMBL/GenBank/DDBJ databases">
        <title>Genomes of two closely related lineages of the louse Polyplax serrata with different host specificities.</title>
        <authorList>
            <person name="Martinu J."/>
            <person name="Tarabai H."/>
            <person name="Stefka J."/>
            <person name="Hypsa V."/>
        </authorList>
    </citation>
    <scope>NUCLEOTIDE SEQUENCE [LARGE SCALE GENOMIC DNA]</scope>
    <source>
        <strain evidence="1">HR10_N</strain>
    </source>
</reference>
<protein>
    <submittedName>
        <fullName evidence="1">Uncharacterized protein</fullName>
    </submittedName>
</protein>
<evidence type="ECO:0000313" key="1">
    <source>
        <dbReference type="EMBL" id="KAK6621019.1"/>
    </source>
</evidence>
<organism evidence="1 2">
    <name type="scientific">Polyplax serrata</name>
    <name type="common">Common mouse louse</name>
    <dbReference type="NCBI Taxonomy" id="468196"/>
    <lineage>
        <taxon>Eukaryota</taxon>
        <taxon>Metazoa</taxon>
        <taxon>Ecdysozoa</taxon>
        <taxon>Arthropoda</taxon>
        <taxon>Hexapoda</taxon>
        <taxon>Insecta</taxon>
        <taxon>Pterygota</taxon>
        <taxon>Neoptera</taxon>
        <taxon>Paraneoptera</taxon>
        <taxon>Psocodea</taxon>
        <taxon>Troctomorpha</taxon>
        <taxon>Phthiraptera</taxon>
        <taxon>Anoplura</taxon>
        <taxon>Polyplacidae</taxon>
        <taxon>Polyplax</taxon>
    </lineage>
</organism>
<dbReference type="EMBL" id="JAWJWE010000039">
    <property type="protein sequence ID" value="KAK6621019.1"/>
    <property type="molecule type" value="Genomic_DNA"/>
</dbReference>
<proteinExistence type="predicted"/>
<evidence type="ECO:0000313" key="2">
    <source>
        <dbReference type="Proteomes" id="UP001372834"/>
    </source>
</evidence>
<gene>
    <name evidence="1" type="ORF">RUM43_011322</name>
</gene>
<accession>A0AAN8S3M2</accession>
<sequence length="146" mass="16685">MFESRTCARDNIEIFLKRKKVSERVERDRKRERERVQVETAAPAAERGTTVDSHPVGLVILSGSYVCPYGFCGAVLSFAMLGVTDLILDPTRVGMEVLEDLFAKREREREKKSLERIPILAFGFLRMFAKQSRTTLLISIYIASQR</sequence>
<dbReference type="Proteomes" id="UP001372834">
    <property type="component" value="Unassembled WGS sequence"/>
</dbReference>
<dbReference type="AlphaFoldDB" id="A0AAN8S3M2"/>